<dbReference type="Proteomes" id="UP000054729">
    <property type="component" value="Unassembled WGS sequence"/>
</dbReference>
<dbReference type="EMBL" id="LNZB01000001">
    <property type="protein sequence ID" value="KTD83124.1"/>
    <property type="molecule type" value="Genomic_DNA"/>
</dbReference>
<gene>
    <name evidence="7" type="ORF">Lwal_0032</name>
</gene>
<evidence type="ECO:0000256" key="5">
    <source>
        <dbReference type="SAM" id="SignalP"/>
    </source>
</evidence>
<evidence type="ECO:0000256" key="1">
    <source>
        <dbReference type="ARBA" id="ARBA00012729"/>
    </source>
</evidence>
<keyword evidence="2 4" id="KW-0378">Hydrolase</keyword>
<evidence type="ECO:0000313" key="8">
    <source>
        <dbReference type="Proteomes" id="UP000054729"/>
    </source>
</evidence>
<dbReference type="Gene3D" id="3.20.20.80">
    <property type="entry name" value="Glycosidases"/>
    <property type="match status" value="1"/>
</dbReference>
<dbReference type="PROSITE" id="PS01095">
    <property type="entry name" value="GH18_1"/>
    <property type="match status" value="1"/>
</dbReference>
<reference evidence="7 8" key="1">
    <citation type="submission" date="2015-11" db="EMBL/GenBank/DDBJ databases">
        <title>Genomic analysis of 38 Legionella species identifies large and diverse effector repertoires.</title>
        <authorList>
            <person name="Burstein D."/>
            <person name="Amaro F."/>
            <person name="Zusman T."/>
            <person name="Lifshitz Z."/>
            <person name="Cohen O."/>
            <person name="Gilbert J.A."/>
            <person name="Pupko T."/>
            <person name="Shuman H.A."/>
            <person name="Segal G."/>
        </authorList>
    </citation>
    <scope>NUCLEOTIDE SEQUENCE [LARGE SCALE GENOMIC DNA]</scope>
    <source>
        <strain evidence="7 8">ATCC 51914</strain>
    </source>
</reference>
<dbReference type="Pfam" id="PF00704">
    <property type="entry name" value="Glyco_hydro_18"/>
    <property type="match status" value="1"/>
</dbReference>
<evidence type="ECO:0000256" key="3">
    <source>
        <dbReference type="ARBA" id="ARBA00023295"/>
    </source>
</evidence>
<feature type="domain" description="GH18" evidence="6">
    <location>
        <begin position="444"/>
        <end position="783"/>
    </location>
</feature>
<dbReference type="SMART" id="SM00636">
    <property type="entry name" value="Glyco_18"/>
    <property type="match status" value="1"/>
</dbReference>
<dbReference type="OrthoDB" id="315328at2"/>
<evidence type="ECO:0000313" key="7">
    <source>
        <dbReference type="EMBL" id="KTD83124.1"/>
    </source>
</evidence>
<dbReference type="PATRIC" id="fig|66969.6.peg.34"/>
<feature type="signal peptide" evidence="5">
    <location>
        <begin position="1"/>
        <end position="21"/>
    </location>
</feature>
<evidence type="ECO:0000256" key="4">
    <source>
        <dbReference type="RuleBase" id="RU000489"/>
    </source>
</evidence>
<evidence type="ECO:0000259" key="6">
    <source>
        <dbReference type="PROSITE" id="PS51910"/>
    </source>
</evidence>
<name>A0A0W1AP70_9GAMM</name>
<organism evidence="7 8">
    <name type="scientific">Legionella waltersii</name>
    <dbReference type="NCBI Taxonomy" id="66969"/>
    <lineage>
        <taxon>Bacteria</taxon>
        <taxon>Pseudomonadati</taxon>
        <taxon>Pseudomonadota</taxon>
        <taxon>Gammaproteobacteria</taxon>
        <taxon>Legionellales</taxon>
        <taxon>Legionellaceae</taxon>
        <taxon>Legionella</taxon>
    </lineage>
</organism>
<keyword evidence="8" id="KW-1185">Reference proteome</keyword>
<accession>A0A0W1AP70</accession>
<dbReference type="InterPro" id="IPR001579">
    <property type="entry name" value="Glyco_hydro_18_chit_AS"/>
</dbReference>
<dbReference type="GO" id="GO:0008061">
    <property type="term" value="F:chitin binding"/>
    <property type="evidence" value="ECO:0007669"/>
    <property type="project" value="InterPro"/>
</dbReference>
<dbReference type="GO" id="GO:0005975">
    <property type="term" value="P:carbohydrate metabolic process"/>
    <property type="evidence" value="ECO:0007669"/>
    <property type="project" value="InterPro"/>
</dbReference>
<dbReference type="InterPro" id="IPR017853">
    <property type="entry name" value="GH"/>
</dbReference>
<dbReference type="EC" id="3.2.1.14" evidence="1"/>
<keyword evidence="3 4" id="KW-0326">Glycosidase</keyword>
<dbReference type="GO" id="GO:0008843">
    <property type="term" value="F:endochitinase activity"/>
    <property type="evidence" value="ECO:0007669"/>
    <property type="project" value="UniProtKB-EC"/>
</dbReference>
<protein>
    <recommendedName>
        <fullName evidence="1">chitinase</fullName>
        <ecNumber evidence="1">3.2.1.14</ecNumber>
    </recommendedName>
</protein>
<comment type="caution">
    <text evidence="7">The sequence shown here is derived from an EMBL/GenBank/DDBJ whole genome shotgun (WGS) entry which is preliminary data.</text>
</comment>
<dbReference type="PANTHER" id="PTHR45708:SF49">
    <property type="entry name" value="ENDOCHITINASE"/>
    <property type="match status" value="1"/>
</dbReference>
<dbReference type="PROSITE" id="PS51910">
    <property type="entry name" value="GH18_2"/>
    <property type="match status" value="1"/>
</dbReference>
<feature type="chain" id="PRO_5006919987" description="chitinase" evidence="5">
    <location>
        <begin position="22"/>
        <end position="783"/>
    </location>
</feature>
<dbReference type="SUPFAM" id="SSF51445">
    <property type="entry name" value="(Trans)glycosidases"/>
    <property type="match status" value="1"/>
</dbReference>
<dbReference type="InterPro" id="IPR050542">
    <property type="entry name" value="Glycosyl_Hydrlase18_Chitinase"/>
</dbReference>
<dbReference type="PANTHER" id="PTHR45708">
    <property type="entry name" value="ENDOCHITINASE"/>
    <property type="match status" value="1"/>
</dbReference>
<sequence length="783" mass="82793">MKYLLWGLGALTTISSTTVCASTLSPTNIQPVACITSQFTSTGNQHWKSINLKLTNSCGQVVDFQNSTITFQTTTALNTSFWGDFGPLSYPDNALNISSQAQPGGNYLATLTMHFPTFPSANSKLPAGSSITLKYGDFTDSHIENTVNIYLGTPVNTGSIQLTNSAAKPSNVTQNYALVHLTLNGQPVSDVQLPWSGSKLINGLAADTYGLAAETVTGTDGNTYQGMAVPNTVTVVDNQTVNAIINYSLIPQNGKITINTQALPAELTGYTNNPSVLLTRTQTGASQSQIVTWGNPVTVNQLKDGASYQFSTPPISFNTTTCQPVFTPATVIASETNVPITTLTYQCVQVVQDSVSVNVQGAPSSLTTLNITFTPNNNSTPIEQTIDLVNGSGSALVSLIDGVIYTVSGQSVAGYTLNFSPQPLTATANAIETVTLTANPVSNGRIIGYLPGWKTPPTAQSLVDAGYTHMMVSFGVFSTSTPGQITPAFDTITKAYIQSLHQKGIKVILSLGGALTSLPNTTVDFHQALTAAASPDVFKQTFMVSLLGLMNEYGFDGFDIDIEHGLNGGGTFANPQGDIAVLASIINTMYNQNPNLLITMAPQTANVAATSGFDGVWGNYASLIMQTHNSLAWVGIQLYNTGCMFGIDRVCYGPTPLSNPDFSVAMATDLLENWPAQTPNGGNTGFQPYISYLNPSQVVIGYLAANANGSGDGSPVIPTSTIKRAIQCLKTATASSTSCSTYVPPRAYGNIGGVFNWEVTYDQSNNFRFATDLKNCVMNGVCN</sequence>
<dbReference type="InterPro" id="IPR001223">
    <property type="entry name" value="Glyco_hydro18_cat"/>
</dbReference>
<dbReference type="AlphaFoldDB" id="A0A0W1AP70"/>
<keyword evidence="5" id="KW-0732">Signal</keyword>
<dbReference type="InterPro" id="IPR011583">
    <property type="entry name" value="Chitinase_II/V-like_cat"/>
</dbReference>
<evidence type="ECO:0000256" key="2">
    <source>
        <dbReference type="ARBA" id="ARBA00022801"/>
    </source>
</evidence>
<dbReference type="STRING" id="66969.Lwal_0032"/>
<proteinExistence type="predicted"/>
<dbReference type="RefSeq" id="WP_058478910.1">
    <property type="nucleotide sequence ID" value="NZ_CAAAIQ010000028.1"/>
</dbReference>